<evidence type="ECO:0000313" key="4">
    <source>
        <dbReference type="WBParaSite" id="MBELARI_LOCUS21307"/>
    </source>
</evidence>
<keyword evidence="3" id="KW-1185">Reference proteome</keyword>
<reference evidence="4" key="1">
    <citation type="submission" date="2024-02" db="UniProtKB">
        <authorList>
            <consortium name="WormBaseParasite"/>
        </authorList>
    </citation>
    <scope>IDENTIFICATION</scope>
</reference>
<evidence type="ECO:0000313" key="3">
    <source>
        <dbReference type="Proteomes" id="UP000887575"/>
    </source>
</evidence>
<feature type="region of interest" description="Disordered" evidence="1">
    <location>
        <begin position="101"/>
        <end position="139"/>
    </location>
</feature>
<dbReference type="AlphaFoldDB" id="A0AAF3F4K6"/>
<evidence type="ECO:0000256" key="2">
    <source>
        <dbReference type="SAM" id="Phobius"/>
    </source>
</evidence>
<proteinExistence type="predicted"/>
<feature type="transmembrane region" description="Helical" evidence="2">
    <location>
        <begin position="32"/>
        <end position="53"/>
    </location>
</feature>
<feature type="compositionally biased region" description="Polar residues" evidence="1">
    <location>
        <begin position="112"/>
        <end position="139"/>
    </location>
</feature>
<evidence type="ECO:0000256" key="1">
    <source>
        <dbReference type="SAM" id="MobiDB-lite"/>
    </source>
</evidence>
<organism evidence="3 4">
    <name type="scientific">Mesorhabditis belari</name>
    <dbReference type="NCBI Taxonomy" id="2138241"/>
    <lineage>
        <taxon>Eukaryota</taxon>
        <taxon>Metazoa</taxon>
        <taxon>Ecdysozoa</taxon>
        <taxon>Nematoda</taxon>
        <taxon>Chromadorea</taxon>
        <taxon>Rhabditida</taxon>
        <taxon>Rhabditina</taxon>
        <taxon>Rhabditomorpha</taxon>
        <taxon>Rhabditoidea</taxon>
        <taxon>Rhabditidae</taxon>
        <taxon>Mesorhabditinae</taxon>
        <taxon>Mesorhabditis</taxon>
    </lineage>
</organism>
<dbReference type="Proteomes" id="UP000887575">
    <property type="component" value="Unassembled WGS sequence"/>
</dbReference>
<dbReference type="WBParaSite" id="MBELARI_LOCUS21307">
    <property type="protein sequence ID" value="MBELARI_LOCUS21307"/>
    <property type="gene ID" value="MBELARI_LOCUS21307"/>
</dbReference>
<protein>
    <submittedName>
        <fullName evidence="4">Uncharacterized protein</fullName>
    </submittedName>
</protein>
<keyword evidence="2" id="KW-1133">Transmembrane helix</keyword>
<keyword evidence="2" id="KW-0472">Membrane</keyword>
<accession>A0AAF3F4K6</accession>
<name>A0AAF3F4K6_9BILA</name>
<sequence>MVLGLSRYKDDAYRYGNSYHPNYSYFDPLSGVYFYAAFFWLFCLVFNISLLWCRRPRNGEDVDPEIAEYQRVRKQSSSKEPILVKHSESEREFITSRRELLKSKSTPLRPANLSSTLPAVKDVQSTNEKMATTPQSKKM</sequence>
<keyword evidence="2" id="KW-0812">Transmembrane</keyword>